<evidence type="ECO:0000313" key="2">
    <source>
        <dbReference type="Proteomes" id="UP000285288"/>
    </source>
</evidence>
<comment type="caution">
    <text evidence="1">The sequence shown here is derived from an EMBL/GenBank/DDBJ whole genome shotgun (WGS) entry which is preliminary data.</text>
</comment>
<sequence length="137" mass="15586">MTAEEMFIKLGFTKKITPNTLIMYGCVNTTASRDIAFDKVSRRIAVKDVLGNKLTTEAISVNELMAIIQQCIELGWLEEETCTNESEYDSTEEFRCSNCGFTLVEHKEYAVGEDDGEEYYFNFKPKYCPNCGSKIID</sequence>
<dbReference type="EMBL" id="QSGD01000005">
    <property type="protein sequence ID" value="RHB08760.1"/>
    <property type="molecule type" value="Genomic_DNA"/>
</dbReference>
<organism evidence="1 2">
    <name type="scientific">Holdemanella biformis</name>
    <dbReference type="NCBI Taxonomy" id="1735"/>
    <lineage>
        <taxon>Bacteria</taxon>
        <taxon>Bacillati</taxon>
        <taxon>Bacillota</taxon>
        <taxon>Erysipelotrichia</taxon>
        <taxon>Erysipelotrichales</taxon>
        <taxon>Erysipelotrichaceae</taxon>
        <taxon>Holdemanella</taxon>
    </lineage>
</organism>
<accession>A0A413UER7</accession>
<dbReference type="AlphaFoldDB" id="A0A413UER7"/>
<dbReference type="RefSeq" id="WP_118010743.1">
    <property type="nucleotide sequence ID" value="NZ_QSGD01000005.1"/>
</dbReference>
<gene>
    <name evidence="1" type="ORF">DW907_02420</name>
</gene>
<proteinExistence type="predicted"/>
<protein>
    <submittedName>
        <fullName evidence="1">Uncharacterized protein</fullName>
    </submittedName>
</protein>
<dbReference type="Proteomes" id="UP000285288">
    <property type="component" value="Unassembled WGS sequence"/>
</dbReference>
<evidence type="ECO:0000313" key="1">
    <source>
        <dbReference type="EMBL" id="RHB08760.1"/>
    </source>
</evidence>
<name>A0A413UER7_9FIRM</name>
<reference evidence="1 2" key="1">
    <citation type="submission" date="2018-08" db="EMBL/GenBank/DDBJ databases">
        <title>A genome reference for cultivated species of the human gut microbiota.</title>
        <authorList>
            <person name="Zou Y."/>
            <person name="Xue W."/>
            <person name="Luo G."/>
        </authorList>
    </citation>
    <scope>NUCLEOTIDE SEQUENCE [LARGE SCALE GENOMIC DNA]</scope>
    <source>
        <strain evidence="1 2">AM42-13AC</strain>
    </source>
</reference>